<reference evidence="2 3" key="1">
    <citation type="submission" date="2018-11" db="EMBL/GenBank/DDBJ databases">
        <title>Microbial catabolism of amino acid.</title>
        <authorList>
            <person name="Hibi M."/>
            <person name="Ogawa J."/>
        </authorList>
    </citation>
    <scope>NUCLEOTIDE SEQUENCE [LARGE SCALE GENOMIC DNA]</scope>
    <source>
        <strain evidence="2 3">C31-06</strain>
    </source>
</reference>
<accession>A0A402CNA2</accession>
<evidence type="ECO:0000313" key="2">
    <source>
        <dbReference type="EMBL" id="GCE45005.1"/>
    </source>
</evidence>
<feature type="domain" description="ABC-type glycine betaine transport system substrate-binding" evidence="1">
    <location>
        <begin position="2"/>
        <end position="52"/>
    </location>
</feature>
<dbReference type="GO" id="GO:0043190">
    <property type="term" value="C:ATP-binding cassette (ABC) transporter complex"/>
    <property type="evidence" value="ECO:0007669"/>
    <property type="project" value="InterPro"/>
</dbReference>
<organism evidence="2 3">
    <name type="scientific">Rhodococcus wratislaviensis</name>
    <name type="common">Tsukamurella wratislaviensis</name>
    <dbReference type="NCBI Taxonomy" id="44752"/>
    <lineage>
        <taxon>Bacteria</taxon>
        <taxon>Bacillati</taxon>
        <taxon>Actinomycetota</taxon>
        <taxon>Actinomycetes</taxon>
        <taxon>Mycobacteriales</taxon>
        <taxon>Nocardiaceae</taxon>
        <taxon>Rhodococcus</taxon>
    </lineage>
</organism>
<dbReference type="InterPro" id="IPR007210">
    <property type="entry name" value="ABC_Gly_betaine_transp_sub-bd"/>
</dbReference>
<dbReference type="Gene3D" id="3.40.190.10">
    <property type="entry name" value="Periplasmic binding protein-like II"/>
    <property type="match status" value="1"/>
</dbReference>
<dbReference type="Proteomes" id="UP000287519">
    <property type="component" value="Unassembled WGS sequence"/>
</dbReference>
<keyword evidence="3" id="KW-1185">Reference proteome</keyword>
<sequence>MVRDEIIDRYPVIADLLGVVSERLTDDLMQELNGRVDIDGEDPADVVYDWLKSESLVE</sequence>
<gene>
    <name evidence="2" type="ORF">Rhow_000965</name>
</gene>
<evidence type="ECO:0000259" key="1">
    <source>
        <dbReference type="Pfam" id="PF04069"/>
    </source>
</evidence>
<name>A0A402CNA2_RHOWR</name>
<dbReference type="SUPFAM" id="SSF53850">
    <property type="entry name" value="Periplasmic binding protein-like II"/>
    <property type="match status" value="1"/>
</dbReference>
<dbReference type="Pfam" id="PF04069">
    <property type="entry name" value="OpuAC"/>
    <property type="match status" value="1"/>
</dbReference>
<proteinExistence type="predicted"/>
<dbReference type="AlphaFoldDB" id="A0A402CNA2"/>
<protein>
    <submittedName>
        <fullName evidence="2">Putative transporter permease</fullName>
    </submittedName>
</protein>
<dbReference type="GO" id="GO:0022857">
    <property type="term" value="F:transmembrane transporter activity"/>
    <property type="evidence" value="ECO:0007669"/>
    <property type="project" value="InterPro"/>
</dbReference>
<comment type="caution">
    <text evidence="2">The sequence shown here is derived from an EMBL/GenBank/DDBJ whole genome shotgun (WGS) entry which is preliminary data.</text>
</comment>
<dbReference type="EMBL" id="BHYM01000133">
    <property type="protein sequence ID" value="GCE45005.1"/>
    <property type="molecule type" value="Genomic_DNA"/>
</dbReference>
<evidence type="ECO:0000313" key="3">
    <source>
        <dbReference type="Proteomes" id="UP000287519"/>
    </source>
</evidence>